<dbReference type="STRING" id="60172.A0A1V6QH91"/>
<dbReference type="InterPro" id="IPR007219">
    <property type="entry name" value="XnlR_reg_dom"/>
</dbReference>
<evidence type="ECO:0000256" key="5">
    <source>
        <dbReference type="ARBA" id="ARBA00023163"/>
    </source>
</evidence>
<dbReference type="AlphaFoldDB" id="A0A1V6QH91"/>
<accession>A0A1V6QH91</accession>
<dbReference type="CDD" id="cd12148">
    <property type="entry name" value="fungal_TF_MHR"/>
    <property type="match status" value="1"/>
</dbReference>
<reference evidence="10" key="1">
    <citation type="journal article" date="2017" name="Nat. Microbiol.">
        <title>Global analysis of biosynthetic gene clusters reveals vast potential of secondary metabolite production in Penicillium species.</title>
        <authorList>
            <person name="Nielsen J.C."/>
            <person name="Grijseels S."/>
            <person name="Prigent S."/>
            <person name="Ji B."/>
            <person name="Dainat J."/>
            <person name="Nielsen K.F."/>
            <person name="Frisvad J.C."/>
            <person name="Workman M."/>
            <person name="Nielsen J."/>
        </authorList>
    </citation>
    <scope>NUCLEOTIDE SEQUENCE [LARGE SCALE GENOMIC DNA]</scope>
    <source>
        <strain evidence="10">IBT 29525</strain>
    </source>
</reference>
<name>A0A1V6QH91_9EURO</name>
<organism evidence="9 10">
    <name type="scientific">Penicillium solitum</name>
    <dbReference type="NCBI Taxonomy" id="60172"/>
    <lineage>
        <taxon>Eukaryota</taxon>
        <taxon>Fungi</taxon>
        <taxon>Dikarya</taxon>
        <taxon>Ascomycota</taxon>
        <taxon>Pezizomycotina</taxon>
        <taxon>Eurotiomycetes</taxon>
        <taxon>Eurotiomycetidae</taxon>
        <taxon>Eurotiales</taxon>
        <taxon>Aspergillaceae</taxon>
        <taxon>Penicillium</taxon>
    </lineage>
</organism>
<evidence type="ECO:0000313" key="9">
    <source>
        <dbReference type="EMBL" id="OQD88594.1"/>
    </source>
</evidence>
<dbReference type="PANTHER" id="PTHR31313:SF81">
    <property type="entry name" value="TY1 ENHANCER ACTIVATOR"/>
    <property type="match status" value="1"/>
</dbReference>
<comment type="caution">
    <text evidence="9">The sequence shown here is derived from an EMBL/GenBank/DDBJ whole genome shotgun (WGS) entry which is preliminary data.</text>
</comment>
<keyword evidence="4" id="KW-0238">DNA-binding</keyword>
<feature type="compositionally biased region" description="Polar residues" evidence="7">
    <location>
        <begin position="1"/>
        <end position="15"/>
    </location>
</feature>
<evidence type="ECO:0000313" key="10">
    <source>
        <dbReference type="Proteomes" id="UP000191612"/>
    </source>
</evidence>
<gene>
    <name evidence="9" type="ORF">PENSOL_c069G04299</name>
</gene>
<proteinExistence type="predicted"/>
<keyword evidence="3" id="KW-0805">Transcription regulation</keyword>
<feature type="domain" description="Xylanolytic transcriptional activator regulatory" evidence="8">
    <location>
        <begin position="201"/>
        <end position="351"/>
    </location>
</feature>
<dbReference type="PANTHER" id="PTHR31313">
    <property type="entry name" value="TY1 ENHANCER ACTIVATOR"/>
    <property type="match status" value="1"/>
</dbReference>
<dbReference type="InterPro" id="IPR051615">
    <property type="entry name" value="Transcr_Regulatory_Elem"/>
</dbReference>
<evidence type="ECO:0000256" key="4">
    <source>
        <dbReference type="ARBA" id="ARBA00023125"/>
    </source>
</evidence>
<evidence type="ECO:0000256" key="3">
    <source>
        <dbReference type="ARBA" id="ARBA00023015"/>
    </source>
</evidence>
<feature type="compositionally biased region" description="Low complexity" evidence="7">
    <location>
        <begin position="108"/>
        <end position="119"/>
    </location>
</feature>
<feature type="region of interest" description="Disordered" evidence="7">
    <location>
        <begin position="1"/>
        <end position="41"/>
    </location>
</feature>
<dbReference type="GO" id="GO:0006351">
    <property type="term" value="P:DNA-templated transcription"/>
    <property type="evidence" value="ECO:0007669"/>
    <property type="project" value="InterPro"/>
</dbReference>
<evidence type="ECO:0000256" key="7">
    <source>
        <dbReference type="SAM" id="MobiDB-lite"/>
    </source>
</evidence>
<protein>
    <recommendedName>
        <fullName evidence="8">Xylanolytic transcriptional activator regulatory domain-containing protein</fullName>
    </recommendedName>
</protein>
<keyword evidence="6" id="KW-0539">Nucleus</keyword>
<keyword evidence="5" id="KW-0804">Transcription</keyword>
<dbReference type="Pfam" id="PF04082">
    <property type="entry name" value="Fungal_trans"/>
    <property type="match status" value="1"/>
</dbReference>
<keyword evidence="2" id="KW-0862">Zinc</keyword>
<keyword evidence="1" id="KW-0479">Metal-binding</keyword>
<evidence type="ECO:0000256" key="6">
    <source>
        <dbReference type="ARBA" id="ARBA00023242"/>
    </source>
</evidence>
<keyword evidence="10" id="KW-1185">Reference proteome</keyword>
<feature type="region of interest" description="Disordered" evidence="7">
    <location>
        <begin position="101"/>
        <end position="142"/>
    </location>
</feature>
<evidence type="ECO:0000256" key="1">
    <source>
        <dbReference type="ARBA" id="ARBA00022723"/>
    </source>
</evidence>
<dbReference type="EMBL" id="MDYO01000069">
    <property type="protein sequence ID" value="OQD88594.1"/>
    <property type="molecule type" value="Genomic_DNA"/>
</dbReference>
<evidence type="ECO:0000259" key="8">
    <source>
        <dbReference type="Pfam" id="PF04082"/>
    </source>
</evidence>
<dbReference type="GO" id="GO:0003677">
    <property type="term" value="F:DNA binding"/>
    <property type="evidence" value="ECO:0007669"/>
    <property type="project" value="UniProtKB-KW"/>
</dbReference>
<dbReference type="Proteomes" id="UP000191612">
    <property type="component" value="Unassembled WGS sequence"/>
</dbReference>
<sequence>MSSLNLPRQRSSTASHGDRVSKNRRHGHNSPVLGRQDSSIMKLRDRLQSIRRSSLDLHPEFPRHAVPSSVDAHHECQSPASMESEVVLNLHVMESEMGLRPAGLARRSSQSSSDHTSTHGTPRNELEDPLEETDNSPLTVDNNGQLRYFGYSSYMRMVSILPQAKAKSSPTQRVPCSPSDNPIDIDGEAMADSPQTQTRLIELFFNYQNAAIPILDEEAFREGYILGQRTDYFSRFLLYSLLLRSLNFDDDLLHRETLATIYTRRAKAELLFEMENPTLATIPGLCLLGYYLAGLGSDRACWIYPGIAYRLVFDFGLHEDCKNLVAAGLLTEVDQRVRQATLYGCYVLDKQGRPTAIPLDDLNITRLSAQTLGTRNQLVATWVELASLLNDVLSVINGPPQRIYQGSSVTKLSEVSRKLLAWFLNLPQELQWDSTGSISPRVCALHLQFLSTTILLNRPFATYISNRRPKSMPRQRCLEGQTTKISQQICTANAVRVSKLLLAYRQHHGASKIFSTINPTCLSAAVALISDIVSAEPNEDKETERKWLAAIMETLEEIIPWYPVAERSRNTLAAIMNTCGLSDIVKQLKKRSGNVPIAMLPSHAPMDMSGTDWNADADFAFDLEFPFDSVYDVHNISLTGFYAQPSQIMNFGNWETEDPLYGLNL</sequence>
<evidence type="ECO:0000256" key="2">
    <source>
        <dbReference type="ARBA" id="ARBA00022833"/>
    </source>
</evidence>
<dbReference type="GO" id="GO:0008270">
    <property type="term" value="F:zinc ion binding"/>
    <property type="evidence" value="ECO:0007669"/>
    <property type="project" value="InterPro"/>
</dbReference>